<dbReference type="EMBL" id="KZ293724">
    <property type="protein sequence ID" value="PBK81870.1"/>
    <property type="molecule type" value="Genomic_DNA"/>
</dbReference>
<dbReference type="InParanoid" id="A0A2H3CJ16"/>
<protein>
    <submittedName>
        <fullName evidence="1">Uncharacterized protein</fullName>
    </submittedName>
</protein>
<sequence length="364" mass="40732">MPQWQPCVWVPGHYASSHDYADFLQPNSIDDSSIEAIAANSSGFLYSELYHPCPRSIFSSGLVHPSTATFNPDSPDRAIDSEAAPWYTNVMDDLAGESPAERLPTERRNIAPYHSYASHIPRTNNSVENNVPTAAFDMTFSLPSPSSSMGDAPAPDHPHASTECLEIVPNVASKSETMTMATFSIATAENLIRVDSLNENTREEPSACSMNTTICPESCPPGYQKRCFPPQMAARIIRVYGIPAYNVYYYRWDGDRDDHLCPLNCGQHFVGGSIKAHLEKFHPNINSHSRKEVCCRTQSHSKSKCPPKNIVQGRYFVKHFTVMHSLAHSLCPFCLVRQTRVDHLYRHFAACRVLNLPKDRSKLK</sequence>
<accession>A0A2H3CJ16</accession>
<dbReference type="Proteomes" id="UP000217790">
    <property type="component" value="Unassembled WGS sequence"/>
</dbReference>
<dbReference type="OrthoDB" id="10286366at2759"/>
<evidence type="ECO:0000313" key="1">
    <source>
        <dbReference type="EMBL" id="PBK81870.1"/>
    </source>
</evidence>
<proteinExistence type="predicted"/>
<gene>
    <name evidence="1" type="ORF">ARMGADRAFT_1171260</name>
</gene>
<keyword evidence="2" id="KW-1185">Reference proteome</keyword>
<dbReference type="AlphaFoldDB" id="A0A2H3CJ16"/>
<evidence type="ECO:0000313" key="2">
    <source>
        <dbReference type="Proteomes" id="UP000217790"/>
    </source>
</evidence>
<name>A0A2H3CJ16_ARMGA</name>
<reference evidence="2" key="1">
    <citation type="journal article" date="2017" name="Nat. Ecol. Evol.">
        <title>Genome expansion and lineage-specific genetic innovations in the forest pathogenic fungi Armillaria.</title>
        <authorList>
            <person name="Sipos G."/>
            <person name="Prasanna A.N."/>
            <person name="Walter M.C."/>
            <person name="O'Connor E."/>
            <person name="Balint B."/>
            <person name="Krizsan K."/>
            <person name="Kiss B."/>
            <person name="Hess J."/>
            <person name="Varga T."/>
            <person name="Slot J."/>
            <person name="Riley R."/>
            <person name="Boka B."/>
            <person name="Rigling D."/>
            <person name="Barry K."/>
            <person name="Lee J."/>
            <person name="Mihaltcheva S."/>
            <person name="LaButti K."/>
            <person name="Lipzen A."/>
            <person name="Waldron R."/>
            <person name="Moloney N.M."/>
            <person name="Sperisen C."/>
            <person name="Kredics L."/>
            <person name="Vagvoelgyi C."/>
            <person name="Patrignani A."/>
            <person name="Fitzpatrick D."/>
            <person name="Nagy I."/>
            <person name="Doyle S."/>
            <person name="Anderson J.B."/>
            <person name="Grigoriev I.V."/>
            <person name="Gueldener U."/>
            <person name="Muensterkoetter M."/>
            <person name="Nagy L.G."/>
        </authorList>
    </citation>
    <scope>NUCLEOTIDE SEQUENCE [LARGE SCALE GENOMIC DNA]</scope>
    <source>
        <strain evidence="2">Ar21-2</strain>
    </source>
</reference>
<organism evidence="1 2">
    <name type="scientific">Armillaria gallica</name>
    <name type="common">Bulbous honey fungus</name>
    <name type="synonym">Armillaria bulbosa</name>
    <dbReference type="NCBI Taxonomy" id="47427"/>
    <lineage>
        <taxon>Eukaryota</taxon>
        <taxon>Fungi</taxon>
        <taxon>Dikarya</taxon>
        <taxon>Basidiomycota</taxon>
        <taxon>Agaricomycotina</taxon>
        <taxon>Agaricomycetes</taxon>
        <taxon>Agaricomycetidae</taxon>
        <taxon>Agaricales</taxon>
        <taxon>Marasmiineae</taxon>
        <taxon>Physalacriaceae</taxon>
        <taxon>Armillaria</taxon>
    </lineage>
</organism>